<organism evidence="1 2">
    <name type="scientific">Anncaliia algerae PRA339</name>
    <dbReference type="NCBI Taxonomy" id="1288291"/>
    <lineage>
        <taxon>Eukaryota</taxon>
        <taxon>Fungi</taxon>
        <taxon>Fungi incertae sedis</taxon>
        <taxon>Microsporidia</taxon>
        <taxon>Tubulinosematoidea</taxon>
        <taxon>Tubulinosematidae</taxon>
        <taxon>Anncaliia</taxon>
    </lineage>
</organism>
<dbReference type="SUPFAM" id="SSF47923">
    <property type="entry name" value="Ypt/Rab-GAP domain of gyp1p"/>
    <property type="match status" value="1"/>
</dbReference>
<protein>
    <submittedName>
        <fullName evidence="1">Uncharacterized protein</fullName>
    </submittedName>
</protein>
<proteinExistence type="predicted"/>
<dbReference type="VEuPathDB" id="MicrosporidiaDB:H312_02672"/>
<sequence length="156" mass="18575">MIKVPLLVGDFKNFKSFCIDTEKLIRKHLKDYSNILDFDYLRGALLMQYYITLFCRFDIRRSARFLDVIFAHGINSMHYFCVAVLYLYEDKFRDCKGCEIEASEVVRSIKDEGIETVNIDKVMKLVATKFMKVENCYSKGGFFKFLEWAYRMFAFY</sequence>
<name>A0A059EYU0_9MICR</name>
<dbReference type="OrthoDB" id="294251at2759"/>
<evidence type="ECO:0000313" key="2">
    <source>
        <dbReference type="Proteomes" id="UP000030655"/>
    </source>
</evidence>
<dbReference type="InterPro" id="IPR035969">
    <property type="entry name" value="Rab-GAP_TBC_sf"/>
</dbReference>
<keyword evidence="2" id="KW-1185">Reference proteome</keyword>
<reference evidence="1 2" key="2">
    <citation type="submission" date="2014-03" db="EMBL/GenBank/DDBJ databases">
        <title>The Genome Sequence of Anncaliia algerae insect isolate PRA339.</title>
        <authorList>
            <consortium name="The Broad Institute Genome Sequencing Platform"/>
            <consortium name="The Broad Institute Genome Sequencing Center for Infectious Disease"/>
            <person name="Cuomo C."/>
            <person name="Becnel J."/>
            <person name="Sanscrainte N."/>
            <person name="Walker B."/>
            <person name="Young S.K."/>
            <person name="Zeng Q."/>
            <person name="Gargeya S."/>
            <person name="Fitzgerald M."/>
            <person name="Haas B."/>
            <person name="Abouelleil A."/>
            <person name="Alvarado L."/>
            <person name="Arachchi H.M."/>
            <person name="Berlin A.M."/>
            <person name="Chapman S.B."/>
            <person name="Dewar J."/>
            <person name="Goldberg J."/>
            <person name="Griggs A."/>
            <person name="Gujja S."/>
            <person name="Hansen M."/>
            <person name="Howarth C."/>
            <person name="Imamovic A."/>
            <person name="Larimer J."/>
            <person name="McCowan C."/>
            <person name="Murphy C."/>
            <person name="Neiman D."/>
            <person name="Pearson M."/>
            <person name="Priest M."/>
            <person name="Roberts A."/>
            <person name="Saif S."/>
            <person name="Shea T."/>
            <person name="Sisk P."/>
            <person name="Sykes S."/>
            <person name="Wortman J."/>
            <person name="Nusbaum C."/>
            <person name="Birren B."/>
        </authorList>
    </citation>
    <scope>NUCLEOTIDE SEQUENCE [LARGE SCALE GENOMIC DNA]</scope>
    <source>
        <strain evidence="1 2">PRA339</strain>
    </source>
</reference>
<dbReference type="Gene3D" id="1.10.472.80">
    <property type="entry name" value="Ypt/Rab-GAP domain of gyp1p, domain 3"/>
    <property type="match status" value="1"/>
</dbReference>
<gene>
    <name evidence="1" type="ORF">H312_02672</name>
</gene>
<dbReference type="Proteomes" id="UP000030655">
    <property type="component" value="Unassembled WGS sequence"/>
</dbReference>
<dbReference type="AlphaFoldDB" id="A0A059EYU0"/>
<evidence type="ECO:0000313" key="1">
    <source>
        <dbReference type="EMBL" id="KCZ79919.1"/>
    </source>
</evidence>
<reference evidence="2" key="1">
    <citation type="submission" date="2013-02" db="EMBL/GenBank/DDBJ databases">
        <authorList>
            <consortium name="The Broad Institute Genome Sequencing Platform"/>
            <person name="Cuomo C."/>
            <person name="Becnel J."/>
            <person name="Sanscrainte N."/>
            <person name="Walker B."/>
            <person name="Young S.K."/>
            <person name="Zeng Q."/>
            <person name="Gargeya S."/>
            <person name="Fitzgerald M."/>
            <person name="Haas B."/>
            <person name="Abouelleil A."/>
            <person name="Alvarado L."/>
            <person name="Arachchi H.M."/>
            <person name="Berlin A.M."/>
            <person name="Chapman S.B."/>
            <person name="Dewar J."/>
            <person name="Goldberg J."/>
            <person name="Griggs A."/>
            <person name="Gujja S."/>
            <person name="Hansen M."/>
            <person name="Howarth C."/>
            <person name="Imamovic A."/>
            <person name="Larimer J."/>
            <person name="McCowan C."/>
            <person name="Murphy C."/>
            <person name="Neiman D."/>
            <person name="Pearson M."/>
            <person name="Priest M."/>
            <person name="Roberts A."/>
            <person name="Saif S."/>
            <person name="Shea T."/>
            <person name="Sisk P."/>
            <person name="Sykes S."/>
            <person name="Wortman J."/>
            <person name="Nusbaum C."/>
            <person name="Birren B."/>
        </authorList>
    </citation>
    <scope>NUCLEOTIDE SEQUENCE [LARGE SCALE GENOMIC DNA]</scope>
    <source>
        <strain evidence="2">PRA339</strain>
    </source>
</reference>
<dbReference type="HOGENOM" id="CLU_1686115_0_0_1"/>
<accession>A0A059EYU0</accession>
<dbReference type="EMBL" id="KK365218">
    <property type="protein sequence ID" value="KCZ79919.1"/>
    <property type="molecule type" value="Genomic_DNA"/>
</dbReference>